<dbReference type="InterPro" id="IPR015943">
    <property type="entry name" value="WD40/YVTN_repeat-like_dom_sf"/>
</dbReference>
<evidence type="ECO:0000256" key="1">
    <source>
        <dbReference type="ARBA" id="ARBA00004123"/>
    </source>
</evidence>
<feature type="domain" description="Nucleoporin Nup159/Nup146 N-terminal" evidence="6">
    <location>
        <begin position="56"/>
        <end position="409"/>
    </location>
</feature>
<protein>
    <recommendedName>
        <fullName evidence="6">Nucleoporin Nup159/Nup146 N-terminal domain-containing protein</fullName>
    </recommendedName>
</protein>
<feature type="region of interest" description="Disordered" evidence="5">
    <location>
        <begin position="686"/>
        <end position="747"/>
    </location>
</feature>
<feature type="region of interest" description="Disordered" evidence="5">
    <location>
        <begin position="925"/>
        <end position="973"/>
    </location>
</feature>
<feature type="coiled-coil region" evidence="4">
    <location>
        <begin position="1505"/>
        <end position="1539"/>
    </location>
</feature>
<reference evidence="8" key="2">
    <citation type="submission" date="2015-01" db="EMBL/GenBank/DDBJ databases">
        <title>Evolutionary Origins and Diversification of the Mycorrhizal Mutualists.</title>
        <authorList>
            <consortium name="DOE Joint Genome Institute"/>
            <consortium name="Mycorrhizal Genomics Consortium"/>
            <person name="Kohler A."/>
            <person name="Kuo A."/>
            <person name="Nagy L.G."/>
            <person name="Floudas D."/>
            <person name="Copeland A."/>
            <person name="Barry K.W."/>
            <person name="Cichocki N."/>
            <person name="Veneault-Fourrey C."/>
            <person name="LaButti K."/>
            <person name="Lindquist E.A."/>
            <person name="Lipzen A."/>
            <person name="Lundell T."/>
            <person name="Morin E."/>
            <person name="Murat C."/>
            <person name="Riley R."/>
            <person name="Ohm R."/>
            <person name="Sun H."/>
            <person name="Tunlid A."/>
            <person name="Henrissat B."/>
            <person name="Grigoriev I.V."/>
            <person name="Hibbett D.S."/>
            <person name="Martin F."/>
        </authorList>
    </citation>
    <scope>NUCLEOTIDE SEQUENCE [LARGE SCALE GENOMIC DNA]</scope>
    <source>
        <strain evidence="8">Ve08.2h10</strain>
    </source>
</reference>
<feature type="compositionally biased region" description="Low complexity" evidence="5">
    <location>
        <begin position="1107"/>
        <end position="1118"/>
    </location>
</feature>
<proteinExistence type="predicted"/>
<dbReference type="Pfam" id="PF16755">
    <property type="entry name" value="Beta-prop_NUP159_NUP214"/>
    <property type="match status" value="1"/>
</dbReference>
<feature type="compositionally biased region" description="Low complexity" evidence="5">
    <location>
        <begin position="872"/>
        <end position="885"/>
    </location>
</feature>
<evidence type="ECO:0000313" key="8">
    <source>
        <dbReference type="Proteomes" id="UP000054538"/>
    </source>
</evidence>
<evidence type="ECO:0000256" key="4">
    <source>
        <dbReference type="SAM" id="Coils"/>
    </source>
</evidence>
<evidence type="ECO:0000256" key="2">
    <source>
        <dbReference type="ARBA" id="ARBA00022448"/>
    </source>
</evidence>
<keyword evidence="3" id="KW-0539">Nucleus</keyword>
<feature type="coiled-coil region" evidence="4">
    <location>
        <begin position="1579"/>
        <end position="1656"/>
    </location>
</feature>
<comment type="subcellular location">
    <subcellularLocation>
        <location evidence="1">Nucleus</location>
    </subcellularLocation>
</comment>
<feature type="compositionally biased region" description="Low complexity" evidence="5">
    <location>
        <begin position="1185"/>
        <end position="1194"/>
    </location>
</feature>
<dbReference type="Proteomes" id="UP000054538">
    <property type="component" value="Unassembled WGS sequence"/>
</dbReference>
<keyword evidence="8" id="KW-1185">Reference proteome</keyword>
<dbReference type="Gene3D" id="2.130.10.10">
    <property type="entry name" value="YVTN repeat-like/Quinoprotein amine dehydrogenase"/>
    <property type="match status" value="1"/>
</dbReference>
<feature type="region of interest" description="Disordered" evidence="5">
    <location>
        <begin position="790"/>
        <end position="833"/>
    </location>
</feature>
<feature type="compositionally biased region" description="Pro residues" evidence="5">
    <location>
        <begin position="1242"/>
        <end position="1268"/>
    </location>
</feature>
<feature type="compositionally biased region" description="Polar residues" evidence="5">
    <location>
        <begin position="849"/>
        <end position="858"/>
    </location>
</feature>
<feature type="compositionally biased region" description="Basic and acidic residues" evidence="5">
    <location>
        <begin position="860"/>
        <end position="871"/>
    </location>
</feature>
<keyword evidence="4" id="KW-0175">Coiled coil</keyword>
<dbReference type="STRING" id="930991.A0A0D0CZP3"/>
<feature type="region of interest" description="Disordered" evidence="5">
    <location>
        <begin position="849"/>
        <end position="890"/>
    </location>
</feature>
<evidence type="ECO:0000313" key="7">
    <source>
        <dbReference type="EMBL" id="KIK81178.1"/>
    </source>
</evidence>
<feature type="compositionally biased region" description="Polar residues" evidence="5">
    <location>
        <begin position="1716"/>
        <end position="1728"/>
    </location>
</feature>
<dbReference type="InParanoid" id="A0A0D0CZP3"/>
<evidence type="ECO:0000256" key="3">
    <source>
        <dbReference type="ARBA" id="ARBA00023242"/>
    </source>
</evidence>
<feature type="region of interest" description="Disordered" evidence="5">
    <location>
        <begin position="1048"/>
        <end position="1311"/>
    </location>
</feature>
<dbReference type="GO" id="GO:0005634">
    <property type="term" value="C:nucleus"/>
    <property type="evidence" value="ECO:0007669"/>
    <property type="project" value="UniProtKB-SubCell"/>
</dbReference>
<dbReference type="EMBL" id="KN825850">
    <property type="protein sequence ID" value="KIK81178.1"/>
    <property type="molecule type" value="Genomic_DNA"/>
</dbReference>
<feature type="compositionally biased region" description="Basic and acidic residues" evidence="5">
    <location>
        <begin position="1162"/>
        <end position="1177"/>
    </location>
</feature>
<dbReference type="SUPFAM" id="SSF117289">
    <property type="entry name" value="Nucleoporin domain"/>
    <property type="match status" value="1"/>
</dbReference>
<dbReference type="HOGENOM" id="CLU_002355_0_0_1"/>
<feature type="region of interest" description="Disordered" evidence="5">
    <location>
        <begin position="1716"/>
        <end position="1738"/>
    </location>
</feature>
<sequence>MANVSQLQPTAIPQVHRSSTVPTEKGADFLALRLLNRRARVRLSSEPLDLSLVPGKACLFAIANSKGWFAAVTRDTSGASVLILSPLPDLRSAFASASADDDGPYQPKRRIPINGTTPMFLTFACNDTRVLLGLADGFILVYDSDQLISSGGGLVSPTHSFTASPSTVLLSIQPNPGDIPELVAILRDCTNSPGSLAVELLDVQKFVSSGGWMAGKSPSTTPTSISWSPKGKQLALGLQSGDIVTYSPTATATPKFSIPHPPSANNMSAIFIQWLSTSSFHAIYTPPGQLAPDVEQVHFHLSLDSKSNSAQDVRFNSPYLPFPGLRPPGAFAVCLRGWDPSKVLLFVGDSTASDIGVFGSMTGITGESWCNLSLEETSTPSLPLDKDQNDTILLGLDVDLTNDSSYRHSTASGEALDLPASPIMYAYASDGTIIGWYILNVNGKSYPGMVTGSDAPSTMLMASSMVREPSVDMLTTPAISPITSTSPKTSVFQPPPTTFGATFGQSSAFGPQSSAFGQPSFGQSAFGRLPAATSSLGSAIQTPFGQPAASPFDSAASSSGAFGAFASTGPAKFGQSTLSGFGAPAQTLAFQTLAEPASQESMVSDDGPSLGGLGLGAANSQVADSKPSIFGNTSVQLSSSQPSTGHTSIKPGTGFGAFASFDQKKSPFANPASAFASTTQLSPAFGPSPFQIKPEGPLSNTVASTQPSSSVGQSGFNHTAPTFGQSSFGRPALTRSSFGQPPADPAMLGQSSFATAATTSTSTGGAFAAFASSTQIAFGAVATNNNNSAKPVWATNDSPKLDQPQASGGASKAVFEESKVPTPTPKIPFAAGGTATSTPLNAAPLAVASPSSFPTTSHLAARESAVRDDTSRSPSPSPTQQDDPSLFFTSSTVGPATGAFSNLKTIPSAFVKPASGFFGEVSKDSPFLSPKPPESKPASAFSLAATPTSTPPKPSSAIPTFGTPSMPGGTLKSLFDPAIAAPAQPATTPGGGSFNAFSHKGSGFAAYSSGGNKSFSDILRAVWEESEESSGGGPFVSALGDHAARTSPQVPLVTTPCKEPLKRPLVSPTTTELDKEEALAPKVKASENGASGAQGRLTEPILVQEPSLESISSSTSSSFVNISTEEGEVIEEGTTTEGGLQDDTESFLSDSSESDVSEEESEHPSEEDVEKQSKPSEIHLPASPTPTRSPSTTPKAEPPKITVEALPPPQLPLHPGGVPRVSPVRELSTTPPGSPVKNGAPVPSPVQGPVPKPLPPATSPFNPAPRPNNRPIRSSPLASTPFVPDGGSETSPPLSRSAPPAITAQSTAPNISFGQWTSLTTVEPEGSEPGLSPRCKTPPLLSIISGAGASANVTPTIIPAPSLSPFTLPSILPPFSAGAGAPNLWATPPKSVEATPSVSFNSPFGPKKLVETAPSTNSVAPSVPKSPLVTPVSTLSLPLPTAPTPEQGMQAECAFLLRTLNKEFEDLRLLATAAAAKTVELKKTSGITPRKADLGDARKWVFGDIKEYGRLLADVQTDVKELKSQRGSLRKVLRELDSNMLKAGTRKEEIIRFNRAKTDAEFSKMLKVRTLGPEYMETQSQLRRDIRAIRDRVQKLEDHLQVSKKRINELKLGRPSLRAPSLDTMNRTFRNIDIAIDQQKQEVTKLRLRMAKLDITEGVGARDKLGRSSSKQPKNVTPNVAATTAAALNAERSAHRLKRALLATRTQPLLNTVATATPVPTSSQTPQKATAVKPEVGTVEDVSPLPTAPTMNFPTCLPVWTPLSPSEFGESLSHDISPSRNRGGSKHHQKPIVLKKNNSPAGAAQTSPFEWKPVAPIKPMSSLPFAIRPTGST</sequence>
<dbReference type="InterPro" id="IPR039462">
    <property type="entry name" value="Nup159/Nup146_N"/>
</dbReference>
<evidence type="ECO:0000259" key="6">
    <source>
        <dbReference type="Pfam" id="PF16755"/>
    </source>
</evidence>
<feature type="compositionally biased region" description="Low complexity" evidence="5">
    <location>
        <begin position="936"/>
        <end position="948"/>
    </location>
</feature>
<name>A0A0D0CZP3_9AGAM</name>
<dbReference type="OrthoDB" id="248320at2759"/>
<keyword evidence="2" id="KW-0813">Transport</keyword>
<feature type="compositionally biased region" description="Polar residues" evidence="5">
    <location>
        <begin position="1796"/>
        <end position="1808"/>
    </location>
</feature>
<evidence type="ECO:0000256" key="5">
    <source>
        <dbReference type="SAM" id="MobiDB-lite"/>
    </source>
</evidence>
<gene>
    <name evidence="7" type="ORF">PAXRUDRAFT_833034</name>
</gene>
<feature type="region of interest" description="Disordered" evidence="5">
    <location>
        <begin position="596"/>
        <end position="618"/>
    </location>
</feature>
<feature type="compositionally biased region" description="Acidic residues" evidence="5">
    <location>
        <begin position="1152"/>
        <end position="1161"/>
    </location>
</feature>
<organism evidence="7 8">
    <name type="scientific">Paxillus rubicundulus Ve08.2h10</name>
    <dbReference type="NCBI Taxonomy" id="930991"/>
    <lineage>
        <taxon>Eukaryota</taxon>
        <taxon>Fungi</taxon>
        <taxon>Dikarya</taxon>
        <taxon>Basidiomycota</taxon>
        <taxon>Agaricomycotina</taxon>
        <taxon>Agaricomycetes</taxon>
        <taxon>Agaricomycetidae</taxon>
        <taxon>Boletales</taxon>
        <taxon>Paxilineae</taxon>
        <taxon>Paxillaceae</taxon>
        <taxon>Paxillus</taxon>
    </lineage>
</organism>
<feature type="compositionally biased region" description="Polar residues" evidence="5">
    <location>
        <begin position="698"/>
        <end position="739"/>
    </location>
</feature>
<feature type="region of interest" description="Disordered" evidence="5">
    <location>
        <begin position="1767"/>
        <end position="1810"/>
    </location>
</feature>
<reference evidence="7 8" key="1">
    <citation type="submission" date="2014-04" db="EMBL/GenBank/DDBJ databases">
        <authorList>
            <consortium name="DOE Joint Genome Institute"/>
            <person name="Kuo A."/>
            <person name="Kohler A."/>
            <person name="Jargeat P."/>
            <person name="Nagy L.G."/>
            <person name="Floudas D."/>
            <person name="Copeland A."/>
            <person name="Barry K.W."/>
            <person name="Cichocki N."/>
            <person name="Veneault-Fourrey C."/>
            <person name="LaButti K."/>
            <person name="Lindquist E.A."/>
            <person name="Lipzen A."/>
            <person name="Lundell T."/>
            <person name="Morin E."/>
            <person name="Murat C."/>
            <person name="Sun H."/>
            <person name="Tunlid A."/>
            <person name="Henrissat B."/>
            <person name="Grigoriev I.V."/>
            <person name="Hibbett D.S."/>
            <person name="Martin F."/>
            <person name="Nordberg H.P."/>
            <person name="Cantor M.N."/>
            <person name="Hua S.X."/>
        </authorList>
    </citation>
    <scope>NUCLEOTIDE SEQUENCE [LARGE SCALE GENOMIC DNA]</scope>
    <source>
        <strain evidence="7 8">Ve08.2h10</strain>
    </source>
</reference>
<dbReference type="FunCoup" id="A0A0D0CZP3">
    <property type="interactions" value="17"/>
</dbReference>
<accession>A0A0D0CZP3</accession>